<dbReference type="AlphaFoldDB" id="A0A1X0QYD2"/>
<dbReference type="EMBL" id="KV921963">
    <property type="protein sequence ID" value="ORE04741.1"/>
    <property type="molecule type" value="Genomic_DNA"/>
</dbReference>
<feature type="transmembrane region" description="Helical" evidence="1">
    <location>
        <begin position="17"/>
        <end position="36"/>
    </location>
</feature>
<evidence type="ECO:0000313" key="2">
    <source>
        <dbReference type="EMBL" id="ORE04741.1"/>
    </source>
</evidence>
<evidence type="ECO:0000256" key="1">
    <source>
        <dbReference type="SAM" id="Phobius"/>
    </source>
</evidence>
<reference evidence="2" key="1">
    <citation type="journal article" date="2016" name="Proc. Natl. Acad. Sci. U.S.A.">
        <title>Lipid metabolic changes in an early divergent fungus govern the establishment of a mutualistic symbiosis with endobacteria.</title>
        <authorList>
            <person name="Lastovetsky O.A."/>
            <person name="Gaspar M.L."/>
            <person name="Mondo S.J."/>
            <person name="LaButti K.M."/>
            <person name="Sandor L."/>
            <person name="Grigoriev I.V."/>
            <person name="Henry S.A."/>
            <person name="Pawlowska T.E."/>
        </authorList>
    </citation>
    <scope>NUCLEOTIDE SEQUENCE [LARGE SCALE GENOMIC DNA]</scope>
    <source>
        <strain evidence="2">ATCC 52814</strain>
    </source>
</reference>
<proteinExistence type="predicted"/>
<sequence length="52" mass="6214">MHGATLFSSIFSILQRGFQFILSIFFYLLFKVFAFVEIRRRRSQPCGFIYLT</sequence>
<accession>A0A1X0QYD2</accession>
<dbReference type="Proteomes" id="UP000242414">
    <property type="component" value="Unassembled WGS sequence"/>
</dbReference>
<organism evidence="2">
    <name type="scientific">Rhizopus microsporus var. microsporus</name>
    <dbReference type="NCBI Taxonomy" id="86635"/>
    <lineage>
        <taxon>Eukaryota</taxon>
        <taxon>Fungi</taxon>
        <taxon>Fungi incertae sedis</taxon>
        <taxon>Mucoromycota</taxon>
        <taxon>Mucoromycotina</taxon>
        <taxon>Mucoromycetes</taxon>
        <taxon>Mucorales</taxon>
        <taxon>Mucorineae</taxon>
        <taxon>Rhizopodaceae</taxon>
        <taxon>Rhizopus</taxon>
    </lineage>
</organism>
<keyword evidence="1" id="KW-0812">Transmembrane</keyword>
<keyword evidence="1" id="KW-0472">Membrane</keyword>
<protein>
    <submittedName>
        <fullName evidence="2">Uncharacterized protein</fullName>
    </submittedName>
</protein>
<keyword evidence="1" id="KW-1133">Transmembrane helix</keyword>
<gene>
    <name evidence="2" type="ORF">BCV72DRAFT_10962</name>
</gene>
<dbReference type="VEuPathDB" id="FungiDB:BCV72DRAFT_10962"/>
<name>A0A1X0QYD2_RHIZD</name>